<dbReference type="EMBL" id="KB741261">
    <property type="protein sequence ID" value="ENN71647.1"/>
    <property type="molecule type" value="Genomic_DNA"/>
</dbReference>
<proteinExistence type="predicted"/>
<dbReference type="OrthoDB" id="8197936at2759"/>
<reference evidence="2" key="1">
    <citation type="journal article" date="2013" name="Genome Biol.">
        <title>Draft genome of the mountain pine beetle, Dendroctonus ponderosae Hopkins, a major forest pest.</title>
        <authorList>
            <person name="Keeling C.I."/>
            <person name="Yuen M.M."/>
            <person name="Liao N.Y."/>
            <person name="Docking T.R."/>
            <person name="Chan S.K."/>
            <person name="Taylor G.A."/>
            <person name="Palmquist D.L."/>
            <person name="Jackman S.D."/>
            <person name="Nguyen A."/>
            <person name="Li M."/>
            <person name="Henderson H."/>
            <person name="Janes J.K."/>
            <person name="Zhao Y."/>
            <person name="Pandoh P."/>
            <person name="Moore R."/>
            <person name="Sperling F.A."/>
            <person name="Huber D.P."/>
            <person name="Birol I."/>
            <person name="Jones S.J."/>
            <person name="Bohlmann J."/>
        </authorList>
    </citation>
    <scope>NUCLEOTIDE SEQUENCE</scope>
</reference>
<accession>N6TZH0</accession>
<evidence type="ECO:0000256" key="1">
    <source>
        <dbReference type="SAM" id="MobiDB-lite"/>
    </source>
</evidence>
<feature type="compositionally biased region" description="Low complexity" evidence="1">
    <location>
        <begin position="36"/>
        <end position="54"/>
    </location>
</feature>
<organism evidence="2">
    <name type="scientific">Dendroctonus ponderosae</name>
    <name type="common">Mountain pine beetle</name>
    <dbReference type="NCBI Taxonomy" id="77166"/>
    <lineage>
        <taxon>Eukaryota</taxon>
        <taxon>Metazoa</taxon>
        <taxon>Ecdysozoa</taxon>
        <taxon>Arthropoda</taxon>
        <taxon>Hexapoda</taxon>
        <taxon>Insecta</taxon>
        <taxon>Pterygota</taxon>
        <taxon>Neoptera</taxon>
        <taxon>Endopterygota</taxon>
        <taxon>Coleoptera</taxon>
        <taxon>Polyphaga</taxon>
        <taxon>Cucujiformia</taxon>
        <taxon>Curculionidae</taxon>
        <taxon>Scolytinae</taxon>
        <taxon>Dendroctonus</taxon>
    </lineage>
</organism>
<dbReference type="HOGENOM" id="CLU_1769977_0_0_1"/>
<name>N6TZH0_DENPD</name>
<dbReference type="AlphaFoldDB" id="N6TZH0"/>
<evidence type="ECO:0000313" key="2">
    <source>
        <dbReference type="EMBL" id="ENN71647.1"/>
    </source>
</evidence>
<feature type="non-terminal residue" evidence="2">
    <location>
        <position position="1"/>
    </location>
</feature>
<sequence length="147" mass="16923">MPSATYGVDEYTRITTPRQDVLFKKGYLNKPKTYHTQTSTGNSTISTGNSTENGTPDHQSTDLDYESQFMFPNGFVDQNGIYYVNSYEPYPLMLFNPPTYYQEFSSKTKRYSTGSLHLKRQFGSRQNMLFSPILLHNTPAWQTWSSP</sequence>
<feature type="region of interest" description="Disordered" evidence="1">
    <location>
        <begin position="33"/>
        <end position="62"/>
    </location>
</feature>
<gene>
    <name evidence="2" type="ORF">YQE_11745</name>
</gene>
<protein>
    <submittedName>
        <fullName evidence="2">Uncharacterized protein</fullName>
    </submittedName>
</protein>